<dbReference type="AlphaFoldDB" id="A0A7I7URL3"/>
<feature type="region of interest" description="Disordered" evidence="1">
    <location>
        <begin position="218"/>
        <end position="237"/>
    </location>
</feature>
<feature type="domain" description="DUF7159" evidence="3">
    <location>
        <begin position="7"/>
        <end position="97"/>
    </location>
</feature>
<evidence type="ECO:0000256" key="1">
    <source>
        <dbReference type="SAM" id="MobiDB-lite"/>
    </source>
</evidence>
<dbReference type="Pfam" id="PF23717">
    <property type="entry name" value="DUF7159"/>
    <property type="match status" value="1"/>
</dbReference>
<evidence type="ECO:0000259" key="3">
    <source>
        <dbReference type="Pfam" id="PF23717"/>
    </source>
</evidence>
<organism evidence="4 5">
    <name type="scientific">Mycolicibacterium pulveris</name>
    <name type="common">Mycobacterium pulveris</name>
    <dbReference type="NCBI Taxonomy" id="36813"/>
    <lineage>
        <taxon>Bacteria</taxon>
        <taxon>Bacillati</taxon>
        <taxon>Actinomycetota</taxon>
        <taxon>Actinomycetes</taxon>
        <taxon>Mycobacteriales</taxon>
        <taxon>Mycobacteriaceae</taxon>
        <taxon>Mycolicibacterium</taxon>
    </lineage>
</organism>
<name>A0A7I7URL3_MYCPV</name>
<protein>
    <recommendedName>
        <fullName evidence="3">DUF7159 domain-containing protein</fullName>
    </recommendedName>
</protein>
<evidence type="ECO:0000313" key="5">
    <source>
        <dbReference type="Proteomes" id="UP000467252"/>
    </source>
</evidence>
<gene>
    <name evidence="4" type="ORF">MPUL_48380</name>
</gene>
<keyword evidence="2" id="KW-0812">Transmembrane</keyword>
<evidence type="ECO:0000256" key="2">
    <source>
        <dbReference type="SAM" id="Phobius"/>
    </source>
</evidence>
<sequence length="245" mass="25118">MGAAVQTVLRLSMTSAGISWTLLDAGAPDASALDHDHVDVPVDTHDDEIADYQAAVRGALTIADASGHVVKSVSLSYPDDVEANAARLRKWLLDLGFEVRGSAPLTGLGRRRRRRFGPHLRAATLVVTGVIAFFAVVPALGGQPEAASADSRPAANTSVVAVPVPPGAAPESSLKIYVAPDVPRRSQSVRISSGAATETGVTGVSAVPVVAAAEETIDESAEQPSVPHPVATPPNPLGVVLSALP</sequence>
<feature type="transmembrane region" description="Helical" evidence="2">
    <location>
        <begin position="120"/>
        <end position="141"/>
    </location>
</feature>
<evidence type="ECO:0000313" key="4">
    <source>
        <dbReference type="EMBL" id="BBY83680.1"/>
    </source>
</evidence>
<accession>A0A7I7URL3</accession>
<dbReference type="EMBL" id="AP022599">
    <property type="protein sequence ID" value="BBY83680.1"/>
    <property type="molecule type" value="Genomic_DNA"/>
</dbReference>
<proteinExistence type="predicted"/>
<feature type="compositionally biased region" description="Pro residues" evidence="1">
    <location>
        <begin position="226"/>
        <end position="236"/>
    </location>
</feature>
<dbReference type="Proteomes" id="UP000467252">
    <property type="component" value="Chromosome"/>
</dbReference>
<keyword evidence="5" id="KW-1185">Reference proteome</keyword>
<dbReference type="InterPro" id="IPR055583">
    <property type="entry name" value="DUF7159"/>
</dbReference>
<keyword evidence="2" id="KW-1133">Transmembrane helix</keyword>
<reference evidence="4 5" key="1">
    <citation type="journal article" date="2019" name="Emerg. Microbes Infect.">
        <title>Comprehensive subspecies identification of 175 nontuberculous mycobacteria species based on 7547 genomic profiles.</title>
        <authorList>
            <person name="Matsumoto Y."/>
            <person name="Kinjo T."/>
            <person name="Motooka D."/>
            <person name="Nabeya D."/>
            <person name="Jung N."/>
            <person name="Uechi K."/>
            <person name="Horii T."/>
            <person name="Iida T."/>
            <person name="Fujita J."/>
            <person name="Nakamura S."/>
        </authorList>
    </citation>
    <scope>NUCLEOTIDE SEQUENCE [LARGE SCALE GENOMIC DNA]</scope>
    <source>
        <strain evidence="4 5">JCM 6370</strain>
    </source>
</reference>
<keyword evidence="2" id="KW-0472">Membrane</keyword>